<dbReference type="EMBL" id="JAVFKD010000010">
    <property type="protein sequence ID" value="KAK5994383.1"/>
    <property type="molecule type" value="Genomic_DNA"/>
</dbReference>
<evidence type="ECO:0000313" key="1">
    <source>
        <dbReference type="EMBL" id="KAK5994383.1"/>
    </source>
</evidence>
<name>A0ABR0SQK2_9HYPO</name>
<comment type="caution">
    <text evidence="1">The sequence shown here is derived from an EMBL/GenBank/DDBJ whole genome shotgun (WGS) entry which is preliminary data.</text>
</comment>
<gene>
    <name evidence="1" type="ORF">PT974_04857</name>
</gene>
<protein>
    <submittedName>
        <fullName evidence="1">Uncharacterized protein</fullName>
    </submittedName>
</protein>
<evidence type="ECO:0000313" key="2">
    <source>
        <dbReference type="Proteomes" id="UP001338125"/>
    </source>
</evidence>
<proteinExistence type="predicted"/>
<organism evidence="1 2">
    <name type="scientific">Cladobotryum mycophilum</name>
    <dbReference type="NCBI Taxonomy" id="491253"/>
    <lineage>
        <taxon>Eukaryota</taxon>
        <taxon>Fungi</taxon>
        <taxon>Dikarya</taxon>
        <taxon>Ascomycota</taxon>
        <taxon>Pezizomycotina</taxon>
        <taxon>Sordariomycetes</taxon>
        <taxon>Hypocreomycetidae</taxon>
        <taxon>Hypocreales</taxon>
        <taxon>Hypocreaceae</taxon>
        <taxon>Cladobotryum</taxon>
    </lineage>
</organism>
<dbReference type="Proteomes" id="UP001338125">
    <property type="component" value="Unassembled WGS sequence"/>
</dbReference>
<keyword evidence="2" id="KW-1185">Reference proteome</keyword>
<reference evidence="1 2" key="1">
    <citation type="submission" date="2024-01" db="EMBL/GenBank/DDBJ databases">
        <title>Complete genome of Cladobotryum mycophilum ATHUM6906.</title>
        <authorList>
            <person name="Christinaki A.C."/>
            <person name="Myridakis A.I."/>
            <person name="Kouvelis V.N."/>
        </authorList>
    </citation>
    <scope>NUCLEOTIDE SEQUENCE [LARGE SCALE GENOMIC DNA]</scope>
    <source>
        <strain evidence="1 2">ATHUM6906</strain>
    </source>
</reference>
<sequence length="116" mass="12762">MTKAITLTSEAHFQSFVKSVPYAAIYIYDGGAHDLPVFNNAADQLTIPGQYAFAFIDYPSIADIIEDLVDMVDDEPMVPALLIYRAGEPVTSIDEVEGGGIRKLTEEWHQKALTAQ</sequence>
<accession>A0ABR0SQK2</accession>